<dbReference type="CDD" id="cd07377">
    <property type="entry name" value="WHTH_GntR"/>
    <property type="match status" value="1"/>
</dbReference>
<dbReference type="Proteomes" id="UP000285112">
    <property type="component" value="Unassembled WGS sequence"/>
</dbReference>
<keyword evidence="2" id="KW-0238">DNA-binding</keyword>
<sequence length="220" mass="24630">MMPMGDMPKPGSRARLSEEVYRRLRGDIVDGIIPAGSPLVEDEIAERLGVSRTPVRESIQRLAADGLAESRRRRWVVRSYSAEEVVEIYGVRAALESHAARLAALNATDEQRAAIEARRAQMTVEDVAVLGERAKANDEFHDLISSASGNGRLLHTLREQRLFHFNSRVASVYTADDLRRSSQQHGQLIEAVVHRRPGDAADVAREHVEFSLKLVLRKLY</sequence>
<feature type="domain" description="HTH gntR-type" evidence="4">
    <location>
        <begin position="14"/>
        <end position="84"/>
    </location>
</feature>
<dbReference type="Gene3D" id="1.20.120.530">
    <property type="entry name" value="GntR ligand-binding domain-like"/>
    <property type="match status" value="1"/>
</dbReference>
<keyword evidence="1" id="KW-0805">Transcription regulation</keyword>
<dbReference type="AlphaFoldDB" id="A0A419I0C8"/>
<protein>
    <submittedName>
        <fullName evidence="5">GntR family transcriptional regulator</fullName>
    </submittedName>
</protein>
<dbReference type="SUPFAM" id="SSF48008">
    <property type="entry name" value="GntR ligand-binding domain-like"/>
    <property type="match status" value="1"/>
</dbReference>
<evidence type="ECO:0000313" key="5">
    <source>
        <dbReference type="EMBL" id="RJQ83055.1"/>
    </source>
</evidence>
<dbReference type="InterPro" id="IPR000524">
    <property type="entry name" value="Tscrpt_reg_HTH_GntR"/>
</dbReference>
<gene>
    <name evidence="5" type="ORF">D5S19_20480</name>
</gene>
<proteinExistence type="predicted"/>
<dbReference type="PRINTS" id="PR00035">
    <property type="entry name" value="HTHGNTR"/>
</dbReference>
<dbReference type="RefSeq" id="WP_120024980.1">
    <property type="nucleotide sequence ID" value="NZ_QZFV01000098.1"/>
</dbReference>
<name>A0A419I0C8_9PSEU</name>
<evidence type="ECO:0000313" key="6">
    <source>
        <dbReference type="Proteomes" id="UP000285112"/>
    </source>
</evidence>
<dbReference type="SMART" id="SM00895">
    <property type="entry name" value="FCD"/>
    <property type="match status" value="1"/>
</dbReference>
<dbReference type="InterPro" id="IPR008920">
    <property type="entry name" value="TF_FadR/GntR_C"/>
</dbReference>
<dbReference type="EMBL" id="QZFV01000098">
    <property type="protein sequence ID" value="RJQ83055.1"/>
    <property type="molecule type" value="Genomic_DNA"/>
</dbReference>
<keyword evidence="6" id="KW-1185">Reference proteome</keyword>
<accession>A0A419I0C8</accession>
<dbReference type="Gene3D" id="1.10.10.10">
    <property type="entry name" value="Winged helix-like DNA-binding domain superfamily/Winged helix DNA-binding domain"/>
    <property type="match status" value="1"/>
</dbReference>
<dbReference type="PANTHER" id="PTHR43537">
    <property type="entry name" value="TRANSCRIPTIONAL REGULATOR, GNTR FAMILY"/>
    <property type="match status" value="1"/>
</dbReference>
<organism evidence="5 6">
    <name type="scientific">Amycolatopsis panacis</name>
    <dbReference type="NCBI Taxonomy" id="2340917"/>
    <lineage>
        <taxon>Bacteria</taxon>
        <taxon>Bacillati</taxon>
        <taxon>Actinomycetota</taxon>
        <taxon>Actinomycetes</taxon>
        <taxon>Pseudonocardiales</taxon>
        <taxon>Pseudonocardiaceae</taxon>
        <taxon>Amycolatopsis</taxon>
    </lineage>
</organism>
<dbReference type="InterPro" id="IPR011711">
    <property type="entry name" value="GntR_C"/>
</dbReference>
<reference evidence="5 6" key="1">
    <citation type="submission" date="2018-09" db="EMBL/GenBank/DDBJ databases">
        <title>YIM PH 21725 draft genome.</title>
        <authorList>
            <person name="Miao C."/>
        </authorList>
    </citation>
    <scope>NUCLEOTIDE SEQUENCE [LARGE SCALE GENOMIC DNA]</scope>
    <source>
        <strain evidence="6">YIM PH21725</strain>
    </source>
</reference>
<dbReference type="GO" id="GO:0003700">
    <property type="term" value="F:DNA-binding transcription factor activity"/>
    <property type="evidence" value="ECO:0007669"/>
    <property type="project" value="InterPro"/>
</dbReference>
<dbReference type="SMART" id="SM00345">
    <property type="entry name" value="HTH_GNTR"/>
    <property type="match status" value="1"/>
</dbReference>
<dbReference type="OrthoDB" id="3367236at2"/>
<evidence type="ECO:0000256" key="2">
    <source>
        <dbReference type="ARBA" id="ARBA00023125"/>
    </source>
</evidence>
<evidence type="ECO:0000256" key="1">
    <source>
        <dbReference type="ARBA" id="ARBA00023015"/>
    </source>
</evidence>
<evidence type="ECO:0000259" key="4">
    <source>
        <dbReference type="PROSITE" id="PS50949"/>
    </source>
</evidence>
<comment type="caution">
    <text evidence="5">The sequence shown here is derived from an EMBL/GenBank/DDBJ whole genome shotgun (WGS) entry which is preliminary data.</text>
</comment>
<dbReference type="GO" id="GO:0003677">
    <property type="term" value="F:DNA binding"/>
    <property type="evidence" value="ECO:0007669"/>
    <property type="project" value="UniProtKB-KW"/>
</dbReference>
<dbReference type="InterPro" id="IPR036390">
    <property type="entry name" value="WH_DNA-bd_sf"/>
</dbReference>
<dbReference type="Pfam" id="PF07729">
    <property type="entry name" value="FCD"/>
    <property type="match status" value="1"/>
</dbReference>
<dbReference type="InterPro" id="IPR036388">
    <property type="entry name" value="WH-like_DNA-bd_sf"/>
</dbReference>
<dbReference type="PANTHER" id="PTHR43537:SF49">
    <property type="entry name" value="TRANSCRIPTIONAL REGULATORY PROTEIN"/>
    <property type="match status" value="1"/>
</dbReference>
<evidence type="ECO:0000256" key="3">
    <source>
        <dbReference type="ARBA" id="ARBA00023163"/>
    </source>
</evidence>
<dbReference type="SUPFAM" id="SSF46785">
    <property type="entry name" value="Winged helix' DNA-binding domain"/>
    <property type="match status" value="1"/>
</dbReference>
<keyword evidence="3" id="KW-0804">Transcription</keyword>
<dbReference type="Pfam" id="PF00392">
    <property type="entry name" value="GntR"/>
    <property type="match status" value="1"/>
</dbReference>
<dbReference type="PROSITE" id="PS50949">
    <property type="entry name" value="HTH_GNTR"/>
    <property type="match status" value="1"/>
</dbReference>